<feature type="region of interest" description="Disordered" evidence="1">
    <location>
        <begin position="246"/>
        <end position="286"/>
    </location>
</feature>
<dbReference type="AlphaFoldDB" id="A0A1C6TJE8"/>
<reference evidence="3" key="1">
    <citation type="submission" date="2016-06" db="EMBL/GenBank/DDBJ databases">
        <authorList>
            <person name="Varghese N."/>
            <person name="Submissions Spin"/>
        </authorList>
    </citation>
    <scope>NUCLEOTIDE SEQUENCE [LARGE SCALE GENOMIC DNA]</scope>
    <source>
        <strain evidence="3">DSM 43817</strain>
    </source>
</reference>
<gene>
    <name evidence="2" type="ORF">GA0074692_6539</name>
</gene>
<keyword evidence="3" id="KW-1185">Reference proteome</keyword>
<name>A0A1C6TJE8_9ACTN</name>
<feature type="compositionally biased region" description="Basic and acidic residues" evidence="1">
    <location>
        <begin position="162"/>
        <end position="180"/>
    </location>
</feature>
<accession>A0A1C6TJE8</accession>
<feature type="region of interest" description="Disordered" evidence="1">
    <location>
        <begin position="1"/>
        <end position="184"/>
    </location>
</feature>
<dbReference type="Proteomes" id="UP000198959">
    <property type="component" value="Unassembled WGS sequence"/>
</dbReference>
<evidence type="ECO:0000313" key="2">
    <source>
        <dbReference type="EMBL" id="SCL41876.1"/>
    </source>
</evidence>
<evidence type="ECO:0000313" key="3">
    <source>
        <dbReference type="Proteomes" id="UP000198959"/>
    </source>
</evidence>
<dbReference type="EMBL" id="FMHW01000002">
    <property type="protein sequence ID" value="SCL41876.1"/>
    <property type="molecule type" value="Genomic_DNA"/>
</dbReference>
<feature type="compositionally biased region" description="Basic and acidic residues" evidence="1">
    <location>
        <begin position="71"/>
        <end position="86"/>
    </location>
</feature>
<protein>
    <submittedName>
        <fullName evidence="2">Uncharacterized protein</fullName>
    </submittedName>
</protein>
<organism evidence="2 3">
    <name type="scientific">Micromonospora pallida</name>
    <dbReference type="NCBI Taxonomy" id="145854"/>
    <lineage>
        <taxon>Bacteria</taxon>
        <taxon>Bacillati</taxon>
        <taxon>Actinomycetota</taxon>
        <taxon>Actinomycetes</taxon>
        <taxon>Micromonosporales</taxon>
        <taxon>Micromonosporaceae</taxon>
        <taxon>Micromonospora</taxon>
    </lineage>
</organism>
<dbReference type="STRING" id="145854.GA0074692_6539"/>
<evidence type="ECO:0000256" key="1">
    <source>
        <dbReference type="SAM" id="MobiDB-lite"/>
    </source>
</evidence>
<feature type="compositionally biased region" description="Low complexity" evidence="1">
    <location>
        <begin position="246"/>
        <end position="263"/>
    </location>
</feature>
<sequence>MLLRPRPPAMMQQGRLSAAQGRRVRSDGDTGTAPAASGTDCRTCTGSYPLTGECSDVEQPGDPGNGQRQQEISRARKYAGPDRAGRDGSGFGTDIVAAARLFTPTGRGGSRTRTTVGCGAEPSADSRTPEHDAGHRRHAPAPGGAATGLSPTTVSAVRRRLSLPEERESSRVGRDGRVRPLDGSAGRLRASEVIARAPRPCAPSPGRPASRWGRRATYGLGYERARTRCWPRSAGRPFMIRTAVRVRSRPASSRSASHPSVARQIRSVAERASPGRASTGPRCGPT</sequence>
<proteinExistence type="predicted"/>